<organism evidence="7 8">
    <name type="scientific">Clostridium aceticum</name>
    <dbReference type="NCBI Taxonomy" id="84022"/>
    <lineage>
        <taxon>Bacteria</taxon>
        <taxon>Bacillati</taxon>
        <taxon>Bacillota</taxon>
        <taxon>Clostridia</taxon>
        <taxon>Eubacteriales</taxon>
        <taxon>Clostridiaceae</taxon>
        <taxon>Clostridium</taxon>
    </lineage>
</organism>
<dbReference type="GO" id="GO:0030694">
    <property type="term" value="C:bacterial-type flagellum basal body, rod"/>
    <property type="evidence" value="ECO:0007669"/>
    <property type="project" value="InterPro"/>
</dbReference>
<dbReference type="PANTHER" id="PTHR30435:SF12">
    <property type="entry name" value="FLAGELLAR BASAL BODY ROD PROTEIN FLGB"/>
    <property type="match status" value="1"/>
</dbReference>
<keyword evidence="7" id="KW-0282">Flagellum</keyword>
<dbReference type="GO" id="GO:0071978">
    <property type="term" value="P:bacterial-type flagellum-dependent swarming motility"/>
    <property type="evidence" value="ECO:0007669"/>
    <property type="project" value="TreeGrafter"/>
</dbReference>
<name>A0A0D8I9T2_9CLOT</name>
<dbReference type="PROSITE" id="PS00588">
    <property type="entry name" value="FLAGELLA_BB_ROD"/>
    <property type="match status" value="1"/>
</dbReference>
<dbReference type="AlphaFoldDB" id="A0A0D8I9T2"/>
<keyword evidence="7" id="KW-0969">Cilium</keyword>
<dbReference type="NCBIfam" id="TIGR01396">
    <property type="entry name" value="FlgB"/>
    <property type="match status" value="1"/>
</dbReference>
<evidence type="ECO:0000256" key="3">
    <source>
        <dbReference type="ARBA" id="ARBA00014376"/>
    </source>
</evidence>
<dbReference type="InterPro" id="IPR001444">
    <property type="entry name" value="Flag_bb_rod_N"/>
</dbReference>
<comment type="function">
    <text evidence="5 6">Structural component of flagellum, the bacterial motility apparatus. Part of the rod structure of flagellar basal body.</text>
</comment>
<dbReference type="PIRSF" id="PIRSF002889">
    <property type="entry name" value="Rod_FlgB"/>
    <property type="match status" value="1"/>
</dbReference>
<dbReference type="KEGG" id="cace:CACET_c20400"/>
<keyword evidence="4 6" id="KW-0975">Bacterial flagellum</keyword>
<comment type="subcellular location">
    <subcellularLocation>
        <location evidence="1 6">Bacterial flagellum basal body</location>
    </subcellularLocation>
</comment>
<keyword evidence="7" id="KW-0966">Cell projection</keyword>
<protein>
    <recommendedName>
        <fullName evidence="3 6">Flagellar basal body rod protein FlgB</fullName>
    </recommendedName>
</protein>
<dbReference type="PATRIC" id="fig|84022.5.peg.1845"/>
<evidence type="ECO:0000256" key="6">
    <source>
        <dbReference type="PIRNR" id="PIRNR002889"/>
    </source>
</evidence>
<sequence>MRALFKNVDIMTKTLNASWKRDEVISNNIANADTPNFKKSHVVFEELLQNQLKGRGIAGKTTHHNHIEIGRGNINNLTHKIVTPQNYQTRRDGNNVDIDVEMAELAKNTITYNTVSTQLNNDIKRLKTVINEGRR</sequence>
<proteinExistence type="inferred from homology"/>
<evidence type="ECO:0000313" key="8">
    <source>
        <dbReference type="Proteomes" id="UP000035704"/>
    </source>
</evidence>
<dbReference type="STRING" id="84022.CACET_c20400"/>
<accession>A0A0D8I9T2</accession>
<keyword evidence="8" id="KW-1185">Reference proteome</keyword>
<evidence type="ECO:0000256" key="5">
    <source>
        <dbReference type="ARBA" id="ARBA00024934"/>
    </source>
</evidence>
<evidence type="ECO:0000256" key="4">
    <source>
        <dbReference type="ARBA" id="ARBA00023143"/>
    </source>
</evidence>
<dbReference type="RefSeq" id="WP_044825953.1">
    <property type="nucleotide sequence ID" value="NZ_CP009687.1"/>
</dbReference>
<evidence type="ECO:0000256" key="2">
    <source>
        <dbReference type="ARBA" id="ARBA00009677"/>
    </source>
</evidence>
<dbReference type="InterPro" id="IPR019776">
    <property type="entry name" value="Flagellar_basal_body_rod_CS"/>
</dbReference>
<reference evidence="7 8" key="1">
    <citation type="submission" date="2014-10" db="EMBL/GenBank/DDBJ databases">
        <title>Genome sequence of Clostridium aceticum DSM 1496.</title>
        <authorList>
            <person name="Poehlein A."/>
            <person name="Schiel-Bengelsdorf B."/>
            <person name="Gottschalk G."/>
            <person name="Duerre P."/>
            <person name="Daniel R."/>
        </authorList>
    </citation>
    <scope>NUCLEOTIDE SEQUENCE [LARGE SCALE GENOMIC DNA]</scope>
    <source>
        <strain evidence="7 8">DSM 1496</strain>
    </source>
</reference>
<gene>
    <name evidence="7" type="primary">flgB</name>
    <name evidence="7" type="ORF">CACET_c20400</name>
</gene>
<dbReference type="Pfam" id="PF00460">
    <property type="entry name" value="Flg_bb_rod"/>
    <property type="match status" value="1"/>
</dbReference>
<dbReference type="Proteomes" id="UP000035704">
    <property type="component" value="Chromosome"/>
</dbReference>
<comment type="similarity">
    <text evidence="2 6">Belongs to the flagella basal body rod proteins family.</text>
</comment>
<evidence type="ECO:0000256" key="1">
    <source>
        <dbReference type="ARBA" id="ARBA00004117"/>
    </source>
</evidence>
<dbReference type="PANTHER" id="PTHR30435">
    <property type="entry name" value="FLAGELLAR PROTEIN"/>
    <property type="match status" value="1"/>
</dbReference>
<dbReference type="EMBL" id="CP009687">
    <property type="protein sequence ID" value="AKL95488.1"/>
    <property type="molecule type" value="Genomic_DNA"/>
</dbReference>
<dbReference type="OrthoDB" id="9792068at2"/>
<dbReference type="InterPro" id="IPR006300">
    <property type="entry name" value="FlgB"/>
</dbReference>
<comment type="subunit">
    <text evidence="6">The basal body constitutes a major portion of the flagellar organelle and consists of a number of rings mounted on a central rod.</text>
</comment>
<evidence type="ECO:0000313" key="7">
    <source>
        <dbReference type="EMBL" id="AKL95488.1"/>
    </source>
</evidence>